<organism evidence="2 3">
    <name type="scientific">Lacibacter cauensis</name>
    <dbReference type="NCBI Taxonomy" id="510947"/>
    <lineage>
        <taxon>Bacteria</taxon>
        <taxon>Pseudomonadati</taxon>
        <taxon>Bacteroidota</taxon>
        <taxon>Chitinophagia</taxon>
        <taxon>Chitinophagales</taxon>
        <taxon>Chitinophagaceae</taxon>
        <taxon>Lacibacter</taxon>
    </lineage>
</organism>
<proteinExistence type="predicted"/>
<feature type="transmembrane region" description="Helical" evidence="1">
    <location>
        <begin position="223"/>
        <end position="247"/>
    </location>
</feature>
<keyword evidence="3" id="KW-1185">Reference proteome</keyword>
<dbReference type="OrthoDB" id="9806195at2"/>
<evidence type="ECO:0000313" key="2">
    <source>
        <dbReference type="EMBL" id="TWI77679.1"/>
    </source>
</evidence>
<dbReference type="EMBL" id="VLLE01000009">
    <property type="protein sequence ID" value="TWI77679.1"/>
    <property type="molecule type" value="Genomic_DNA"/>
</dbReference>
<evidence type="ECO:0000313" key="3">
    <source>
        <dbReference type="Proteomes" id="UP000316167"/>
    </source>
</evidence>
<evidence type="ECO:0000256" key="1">
    <source>
        <dbReference type="SAM" id="Phobius"/>
    </source>
</evidence>
<sequence>MAKSKHYYIRKTHRWLGVILGIQFMMWAIGGLYFSWSNMGEVHGDFQKKNAPLLSSDISLVSPTVVLDTIKKVHSIDSVVSIQLIEILGKPFYQVRCISAIHNESNHEHDIQAMNHLANAETGKLRGSLTKEEAVEVAKMRFNGEPKVKSVEYLTGTNGHHEYRESPLPAYAITFEHPSKTTVYVASELGTVQKFRNNKWRIFDFLWMMHTMDYESRDHIGNWLLRAFSIFGLVTVLSGFALFFVSAKWGKKGLRNR</sequence>
<keyword evidence="1" id="KW-1133">Transmembrane helix</keyword>
<accession>A0A562S8H8</accession>
<dbReference type="Proteomes" id="UP000316167">
    <property type="component" value="Unassembled WGS sequence"/>
</dbReference>
<comment type="caution">
    <text evidence="2">The sequence shown here is derived from an EMBL/GenBank/DDBJ whole genome shotgun (WGS) entry which is preliminary data.</text>
</comment>
<name>A0A562S8H8_9BACT</name>
<gene>
    <name evidence="2" type="ORF">IQ13_4278</name>
</gene>
<dbReference type="RefSeq" id="WP_144888729.1">
    <property type="nucleotide sequence ID" value="NZ_VLLE01000009.1"/>
</dbReference>
<protein>
    <submittedName>
        <fullName evidence="2">PepSY-associated transmembrane protein</fullName>
    </submittedName>
</protein>
<dbReference type="AlphaFoldDB" id="A0A562S8H8"/>
<feature type="transmembrane region" description="Helical" evidence="1">
    <location>
        <begin position="15"/>
        <end position="36"/>
    </location>
</feature>
<keyword evidence="1 2" id="KW-0812">Transmembrane</keyword>
<reference evidence="2 3" key="1">
    <citation type="journal article" date="2015" name="Stand. Genomic Sci.">
        <title>Genomic Encyclopedia of Bacterial and Archaeal Type Strains, Phase III: the genomes of soil and plant-associated and newly described type strains.</title>
        <authorList>
            <person name="Whitman W.B."/>
            <person name="Woyke T."/>
            <person name="Klenk H.P."/>
            <person name="Zhou Y."/>
            <person name="Lilburn T.G."/>
            <person name="Beck B.J."/>
            <person name="De Vos P."/>
            <person name="Vandamme P."/>
            <person name="Eisen J.A."/>
            <person name="Garrity G."/>
            <person name="Hugenholtz P."/>
            <person name="Kyrpides N.C."/>
        </authorList>
    </citation>
    <scope>NUCLEOTIDE SEQUENCE [LARGE SCALE GENOMIC DNA]</scope>
    <source>
        <strain evidence="2 3">CGMCC 1.7271</strain>
    </source>
</reference>
<keyword evidence="1" id="KW-0472">Membrane</keyword>